<comment type="caution">
    <text evidence="10">The sequence shown here is derived from an EMBL/GenBank/DDBJ whole genome shotgun (WGS) entry which is preliminary data.</text>
</comment>
<organism evidence="10 11">
    <name type="scientific">Sinanodonta woodiana</name>
    <name type="common">Chinese pond mussel</name>
    <name type="synonym">Anodonta woodiana</name>
    <dbReference type="NCBI Taxonomy" id="1069815"/>
    <lineage>
        <taxon>Eukaryota</taxon>
        <taxon>Metazoa</taxon>
        <taxon>Spiralia</taxon>
        <taxon>Lophotrochozoa</taxon>
        <taxon>Mollusca</taxon>
        <taxon>Bivalvia</taxon>
        <taxon>Autobranchia</taxon>
        <taxon>Heteroconchia</taxon>
        <taxon>Palaeoheterodonta</taxon>
        <taxon>Unionida</taxon>
        <taxon>Unionoidea</taxon>
        <taxon>Unionidae</taxon>
        <taxon>Unioninae</taxon>
        <taxon>Sinanodonta</taxon>
    </lineage>
</organism>
<dbReference type="InterPro" id="IPR011009">
    <property type="entry name" value="Kinase-like_dom_sf"/>
</dbReference>
<dbReference type="InterPro" id="IPR017441">
    <property type="entry name" value="Protein_kinase_ATP_BS"/>
</dbReference>
<evidence type="ECO:0000259" key="8">
    <source>
        <dbReference type="PROSITE" id="PS50011"/>
    </source>
</evidence>
<keyword evidence="5 6" id="KW-0067">ATP-binding</keyword>
<evidence type="ECO:0000256" key="6">
    <source>
        <dbReference type="PROSITE-ProRule" id="PRU10141"/>
    </source>
</evidence>
<name>A0ABD3WY48_SINWO</name>
<dbReference type="GO" id="GO:0005524">
    <property type="term" value="F:ATP binding"/>
    <property type="evidence" value="ECO:0007669"/>
    <property type="project" value="UniProtKB-UniRule"/>
</dbReference>
<dbReference type="PROSITE" id="PS51285">
    <property type="entry name" value="AGC_KINASE_CTER"/>
    <property type="match status" value="1"/>
</dbReference>
<dbReference type="Proteomes" id="UP001634394">
    <property type="component" value="Unassembled WGS sequence"/>
</dbReference>
<keyword evidence="3 6" id="KW-0547">Nucleotide-binding</keyword>
<sequence length="395" mass="45106">MKSKSMRFRWMSNLKKWVVNNLCCVLRKKNKKRERCEDMENVGNECGVMTDFQSIDLRAITSTGPSYSGQADLETEMAKLKLQDLLIVSPLGAGGFGRVILVQERYGSNKTYALKILSKQHIVANDHQKWVLNEKNMMAELKSDFIVRLHRTFKDDEHLYMLMEPCLGGELLTLLRVEKNLSNTAAKFYTACIVEAFSFMHSRGIIHRDLKPENVLLDTRGYAKLIDFGMAKKVIPGKLTHTMCGTAFYIAPEVVLKQGHNTAADIWSLGALVFEMLSGSSLFADKNNNALQTCYNILQGINDVVFPNEISKMAEDFIRKLCRNNPVNRLSVEEIRMHGWFNGFQWEDLQDKTMEPPFTPKVESSADTSNFNCENFPEEVDYPHIDDVTSWDPDF</sequence>
<dbReference type="Pfam" id="PF00069">
    <property type="entry name" value="Pkinase"/>
    <property type="match status" value="1"/>
</dbReference>
<dbReference type="PANTHER" id="PTHR24353:SF111">
    <property type="match status" value="1"/>
</dbReference>
<keyword evidence="2" id="KW-0808">Transferase</keyword>
<dbReference type="Gene3D" id="1.10.510.10">
    <property type="entry name" value="Transferase(Phosphotransferase) domain 1"/>
    <property type="match status" value="1"/>
</dbReference>
<feature type="domain" description="AGC-kinase C-terminal" evidence="9">
    <location>
        <begin position="342"/>
        <end position="395"/>
    </location>
</feature>
<evidence type="ECO:0000313" key="10">
    <source>
        <dbReference type="EMBL" id="KAL3878909.1"/>
    </source>
</evidence>
<feature type="domain" description="Protein kinase" evidence="8">
    <location>
        <begin position="85"/>
        <end position="341"/>
    </location>
</feature>
<evidence type="ECO:0000313" key="11">
    <source>
        <dbReference type="Proteomes" id="UP001634394"/>
    </source>
</evidence>
<dbReference type="InterPro" id="IPR000961">
    <property type="entry name" value="AGC-kinase_C"/>
</dbReference>
<dbReference type="Gene3D" id="3.30.200.20">
    <property type="entry name" value="Phosphorylase Kinase, domain 1"/>
    <property type="match status" value="1"/>
</dbReference>
<dbReference type="AlphaFoldDB" id="A0ABD3WY48"/>
<proteinExistence type="inferred from homology"/>
<evidence type="ECO:0000259" key="9">
    <source>
        <dbReference type="PROSITE" id="PS51285"/>
    </source>
</evidence>
<dbReference type="PANTHER" id="PTHR24353">
    <property type="entry name" value="CYCLIC NUCLEOTIDE-DEPENDENT PROTEIN KINASE"/>
    <property type="match status" value="1"/>
</dbReference>
<dbReference type="InterPro" id="IPR000719">
    <property type="entry name" value="Prot_kinase_dom"/>
</dbReference>
<dbReference type="FunFam" id="1.10.510.10:FF:000571">
    <property type="entry name" value="Maternal embryonic leucine zipper kinase"/>
    <property type="match status" value="1"/>
</dbReference>
<accession>A0ABD3WY48</accession>
<evidence type="ECO:0000256" key="2">
    <source>
        <dbReference type="ARBA" id="ARBA00022679"/>
    </source>
</evidence>
<protein>
    <submittedName>
        <fullName evidence="10">Uncharacterized protein</fullName>
    </submittedName>
</protein>
<keyword evidence="1 7" id="KW-0723">Serine/threonine-protein kinase</keyword>
<comment type="similarity">
    <text evidence="7">Belongs to the protein kinase superfamily.</text>
</comment>
<evidence type="ECO:0000256" key="5">
    <source>
        <dbReference type="ARBA" id="ARBA00022840"/>
    </source>
</evidence>
<evidence type="ECO:0000256" key="4">
    <source>
        <dbReference type="ARBA" id="ARBA00022777"/>
    </source>
</evidence>
<feature type="binding site" evidence="6">
    <location>
        <position position="115"/>
    </location>
    <ligand>
        <name>ATP</name>
        <dbReference type="ChEBI" id="CHEBI:30616"/>
    </ligand>
</feature>
<gene>
    <name evidence="10" type="ORF">ACJMK2_031235</name>
</gene>
<keyword evidence="11" id="KW-1185">Reference proteome</keyword>
<dbReference type="PROSITE" id="PS50011">
    <property type="entry name" value="PROTEIN_KINASE_DOM"/>
    <property type="match status" value="1"/>
</dbReference>
<reference evidence="10 11" key="1">
    <citation type="submission" date="2024-11" db="EMBL/GenBank/DDBJ databases">
        <title>Chromosome-level genome assembly of the freshwater bivalve Anodonta woodiana.</title>
        <authorList>
            <person name="Chen X."/>
        </authorList>
    </citation>
    <scope>NUCLEOTIDE SEQUENCE [LARGE SCALE GENOMIC DNA]</scope>
    <source>
        <strain evidence="10">MN2024</strain>
        <tissue evidence="10">Gills</tissue>
    </source>
</reference>
<dbReference type="SUPFAM" id="SSF56112">
    <property type="entry name" value="Protein kinase-like (PK-like)"/>
    <property type="match status" value="1"/>
</dbReference>
<keyword evidence="4" id="KW-0418">Kinase</keyword>
<dbReference type="SMART" id="SM00220">
    <property type="entry name" value="S_TKc"/>
    <property type="match status" value="1"/>
</dbReference>
<dbReference type="PROSITE" id="PS00107">
    <property type="entry name" value="PROTEIN_KINASE_ATP"/>
    <property type="match status" value="1"/>
</dbReference>
<evidence type="ECO:0000256" key="1">
    <source>
        <dbReference type="ARBA" id="ARBA00022527"/>
    </source>
</evidence>
<dbReference type="InterPro" id="IPR008271">
    <property type="entry name" value="Ser/Thr_kinase_AS"/>
</dbReference>
<evidence type="ECO:0000256" key="7">
    <source>
        <dbReference type="RuleBase" id="RU000304"/>
    </source>
</evidence>
<dbReference type="EMBL" id="JBJQND010000004">
    <property type="protein sequence ID" value="KAL3878909.1"/>
    <property type="molecule type" value="Genomic_DNA"/>
</dbReference>
<dbReference type="GO" id="GO:0004674">
    <property type="term" value="F:protein serine/threonine kinase activity"/>
    <property type="evidence" value="ECO:0007669"/>
    <property type="project" value="UniProtKB-KW"/>
</dbReference>
<dbReference type="PROSITE" id="PS00108">
    <property type="entry name" value="PROTEIN_KINASE_ST"/>
    <property type="match status" value="1"/>
</dbReference>
<evidence type="ECO:0000256" key="3">
    <source>
        <dbReference type="ARBA" id="ARBA00022741"/>
    </source>
</evidence>